<dbReference type="Pfam" id="PF00361">
    <property type="entry name" value="Proton_antipo_M"/>
    <property type="match status" value="1"/>
</dbReference>
<sequence length="524" mass="56246">MEVLIPSLIPFTCLTIAVLIPLTSIVFSRRISDLIAFLGAITVFTLAVNSFIFVNKVGVAVYKFGGFPPPLGVVYVFDNVNTTLALSSAFALLLSVLYALFFEVNEYRYLLYSLIYLLMTGVYGCLFTGDMFNFYVSVELMAISSYALTGFYRGKKAVRAAVIYGVAGTAITSFLLLASFIIYGSYGTLNIADIALKNRNTATEVLFSGGIFGDIILPSKVSLALITWIFLFKSGIMPNHFWLPEAYSVAPTPAIVLFTASADIVGVYGLARLYHLVFSEESAIKDFRATMLGLLFFLGTASAIIASMLVARQKTIRKLVAYSSISQFSLALLGIVSGAGEGLAGSVLHLVANGLGDTAILYSVGILSYYTANNARSFNNKLATLLAKVVLAIGLLNLFGVIPIIPGFWSKALLVLGFVKSGMAVAAITVLVSAGLCAVGYFNTLMRVLQKYRDGSSVASNVGINNPLVNIVAITILLLILLACIGLGVSITLYLNVRAKIIELGRNMINGWGYINAVIPYEVP</sequence>
<feature type="transmembrane region" description="Helical" evidence="6">
    <location>
        <begin position="425"/>
        <end position="446"/>
    </location>
</feature>
<keyword evidence="2" id="KW-1003">Cell membrane</keyword>
<comment type="caution">
    <text evidence="9">The sequence shown here is derived from an EMBL/GenBank/DDBJ whole genome shotgun (WGS) entry which is preliminary data.</text>
</comment>
<keyword evidence="4 6" id="KW-1133">Transmembrane helix</keyword>
<dbReference type="AlphaFoldDB" id="A0A7C4NMY0"/>
<feature type="transmembrane region" description="Helical" evidence="6">
    <location>
        <begin position="382"/>
        <end position="405"/>
    </location>
</feature>
<evidence type="ECO:0000259" key="7">
    <source>
        <dbReference type="Pfam" id="PF00361"/>
    </source>
</evidence>
<feature type="transmembrane region" description="Helical" evidence="6">
    <location>
        <begin position="34"/>
        <end position="62"/>
    </location>
</feature>
<feature type="transmembrane region" description="Helical" evidence="6">
    <location>
        <begin position="135"/>
        <end position="154"/>
    </location>
</feature>
<evidence type="ECO:0000256" key="4">
    <source>
        <dbReference type="ARBA" id="ARBA00022989"/>
    </source>
</evidence>
<evidence type="ECO:0000256" key="3">
    <source>
        <dbReference type="ARBA" id="ARBA00022692"/>
    </source>
</evidence>
<feature type="domain" description="NADH:quinone oxidoreductase/Mrp antiporter transmembrane" evidence="7">
    <location>
        <begin position="129"/>
        <end position="435"/>
    </location>
</feature>
<gene>
    <name evidence="9" type="ORF">ENU08_05625</name>
    <name evidence="8" type="ORF">ENU41_00455</name>
</gene>
<organism evidence="9">
    <name type="scientific">Ignisphaera aggregans</name>
    <dbReference type="NCBI Taxonomy" id="334771"/>
    <lineage>
        <taxon>Archaea</taxon>
        <taxon>Thermoproteota</taxon>
        <taxon>Thermoprotei</taxon>
        <taxon>Desulfurococcales</taxon>
        <taxon>Desulfurococcaceae</taxon>
        <taxon>Ignisphaera</taxon>
    </lineage>
</organism>
<feature type="transmembrane region" description="Helical" evidence="6">
    <location>
        <begin position="109"/>
        <end position="129"/>
    </location>
</feature>
<evidence type="ECO:0000313" key="9">
    <source>
        <dbReference type="EMBL" id="HGQ64707.1"/>
    </source>
</evidence>
<feature type="transmembrane region" description="Helical" evidence="6">
    <location>
        <begin position="82"/>
        <end position="102"/>
    </location>
</feature>
<feature type="transmembrane region" description="Helical" evidence="6">
    <location>
        <begin position="6"/>
        <end position="27"/>
    </location>
</feature>
<proteinExistence type="predicted"/>
<comment type="subcellular location">
    <subcellularLocation>
        <location evidence="1">Cell membrane</location>
        <topology evidence="1">Multi-pass membrane protein</topology>
    </subcellularLocation>
</comment>
<dbReference type="GO" id="GO:0005886">
    <property type="term" value="C:plasma membrane"/>
    <property type="evidence" value="ECO:0007669"/>
    <property type="project" value="UniProtKB-SubCell"/>
</dbReference>
<evidence type="ECO:0000256" key="1">
    <source>
        <dbReference type="ARBA" id="ARBA00004651"/>
    </source>
</evidence>
<keyword evidence="5 6" id="KW-0472">Membrane</keyword>
<feature type="transmembrane region" description="Helical" evidence="6">
    <location>
        <begin position="467"/>
        <end position="495"/>
    </location>
</feature>
<name>A0A7C4NMY0_9CREN</name>
<evidence type="ECO:0000256" key="2">
    <source>
        <dbReference type="ARBA" id="ARBA00022475"/>
    </source>
</evidence>
<protein>
    <recommendedName>
        <fullName evidence="7">NADH:quinone oxidoreductase/Mrp antiporter transmembrane domain-containing protein</fullName>
    </recommendedName>
</protein>
<dbReference type="InterPro" id="IPR001750">
    <property type="entry name" value="ND/Mrp_TM"/>
</dbReference>
<feature type="transmembrane region" description="Helical" evidence="6">
    <location>
        <begin position="346"/>
        <end position="370"/>
    </location>
</feature>
<evidence type="ECO:0000256" key="5">
    <source>
        <dbReference type="ARBA" id="ARBA00023136"/>
    </source>
</evidence>
<dbReference type="InterPro" id="IPR050586">
    <property type="entry name" value="CPA3_Na-H_Antiporter_D"/>
</dbReference>
<feature type="transmembrane region" description="Helical" evidence="6">
    <location>
        <begin position="252"/>
        <end position="271"/>
    </location>
</feature>
<keyword evidence="3 6" id="KW-0812">Transmembrane</keyword>
<evidence type="ECO:0000313" key="8">
    <source>
        <dbReference type="EMBL" id="HGQ35138.1"/>
    </source>
</evidence>
<evidence type="ECO:0000256" key="6">
    <source>
        <dbReference type="SAM" id="Phobius"/>
    </source>
</evidence>
<feature type="transmembrane region" description="Helical" evidence="6">
    <location>
        <begin position="319"/>
        <end position="340"/>
    </location>
</feature>
<dbReference type="PANTHER" id="PTHR42703">
    <property type="entry name" value="NADH DEHYDROGENASE"/>
    <property type="match status" value="1"/>
</dbReference>
<feature type="transmembrane region" description="Helical" evidence="6">
    <location>
        <begin position="291"/>
        <end position="312"/>
    </location>
</feature>
<feature type="transmembrane region" description="Helical" evidence="6">
    <location>
        <begin position="161"/>
        <end position="186"/>
    </location>
</feature>
<dbReference type="EMBL" id="DTBD01000049">
    <property type="protein sequence ID" value="HGQ64707.1"/>
    <property type="molecule type" value="Genomic_DNA"/>
</dbReference>
<accession>A0A7C4NMY0</accession>
<dbReference type="PANTHER" id="PTHR42703:SF1">
    <property type="entry name" value="NA(+)_H(+) ANTIPORTER SUBUNIT D1"/>
    <property type="match status" value="1"/>
</dbReference>
<dbReference type="EMBL" id="DTCK01000007">
    <property type="protein sequence ID" value="HGQ35138.1"/>
    <property type="molecule type" value="Genomic_DNA"/>
</dbReference>
<feature type="transmembrane region" description="Helical" evidence="6">
    <location>
        <begin position="206"/>
        <end position="231"/>
    </location>
</feature>
<reference evidence="9" key="1">
    <citation type="journal article" date="2020" name="mSystems">
        <title>Genome- and Community-Level Interaction Insights into Carbon Utilization and Element Cycling Functions of Hydrothermarchaeota in Hydrothermal Sediment.</title>
        <authorList>
            <person name="Zhou Z."/>
            <person name="Liu Y."/>
            <person name="Xu W."/>
            <person name="Pan J."/>
            <person name="Luo Z.H."/>
            <person name="Li M."/>
        </authorList>
    </citation>
    <scope>NUCLEOTIDE SEQUENCE [LARGE SCALE GENOMIC DNA]</scope>
    <source>
        <strain evidence="9">SpSt-637</strain>
        <strain evidence="8">SpSt-667</strain>
    </source>
</reference>